<feature type="domain" description="EAL" evidence="3">
    <location>
        <begin position="540"/>
        <end position="794"/>
    </location>
</feature>
<feature type="transmembrane region" description="Helical" evidence="1">
    <location>
        <begin position="33"/>
        <end position="56"/>
    </location>
</feature>
<dbReference type="RefSeq" id="WP_179633239.1">
    <property type="nucleotide sequence ID" value="NZ_JACCFH010000001.1"/>
</dbReference>
<dbReference type="SUPFAM" id="SSF141868">
    <property type="entry name" value="EAL domain-like"/>
    <property type="match status" value="1"/>
</dbReference>
<dbReference type="SMART" id="SM00267">
    <property type="entry name" value="GGDEF"/>
    <property type="match status" value="1"/>
</dbReference>
<evidence type="ECO:0000313" key="6">
    <source>
        <dbReference type="Proteomes" id="UP000518288"/>
    </source>
</evidence>
<feature type="transmembrane region" description="Helical" evidence="1">
    <location>
        <begin position="62"/>
        <end position="82"/>
    </location>
</feature>
<dbReference type="NCBIfam" id="TIGR00254">
    <property type="entry name" value="GGDEF"/>
    <property type="match status" value="1"/>
</dbReference>
<dbReference type="InterPro" id="IPR035965">
    <property type="entry name" value="PAS-like_dom_sf"/>
</dbReference>
<dbReference type="Gene3D" id="3.20.20.450">
    <property type="entry name" value="EAL domain"/>
    <property type="match status" value="1"/>
</dbReference>
<name>A0A7Y9U679_9BURK</name>
<comment type="caution">
    <text evidence="5">The sequence shown here is derived from an EMBL/GenBank/DDBJ whole genome shotgun (WGS) entry which is preliminary data.</text>
</comment>
<dbReference type="PROSITE" id="PS50883">
    <property type="entry name" value="EAL"/>
    <property type="match status" value="1"/>
</dbReference>
<dbReference type="InterPro" id="IPR043128">
    <property type="entry name" value="Rev_trsase/Diguanyl_cyclase"/>
</dbReference>
<evidence type="ECO:0000313" key="5">
    <source>
        <dbReference type="EMBL" id="NYG32336.1"/>
    </source>
</evidence>
<evidence type="ECO:0000259" key="2">
    <source>
        <dbReference type="PROSITE" id="PS50113"/>
    </source>
</evidence>
<dbReference type="InterPro" id="IPR035919">
    <property type="entry name" value="EAL_sf"/>
</dbReference>
<dbReference type="InterPro" id="IPR052155">
    <property type="entry name" value="Biofilm_reg_signaling"/>
</dbReference>
<dbReference type="PANTHER" id="PTHR44757:SF2">
    <property type="entry name" value="BIOFILM ARCHITECTURE MAINTENANCE PROTEIN MBAA"/>
    <property type="match status" value="1"/>
</dbReference>
<keyword evidence="1" id="KW-0812">Transmembrane</keyword>
<protein>
    <submittedName>
        <fullName evidence="5">Diguanylate cyclase (GGDEF)-like protein</fullName>
    </submittedName>
</protein>
<dbReference type="EMBL" id="JACCFH010000001">
    <property type="protein sequence ID" value="NYG32336.1"/>
    <property type="molecule type" value="Genomic_DNA"/>
</dbReference>
<dbReference type="CDD" id="cd01949">
    <property type="entry name" value="GGDEF"/>
    <property type="match status" value="1"/>
</dbReference>
<evidence type="ECO:0000256" key="1">
    <source>
        <dbReference type="SAM" id="Phobius"/>
    </source>
</evidence>
<gene>
    <name evidence="5" type="ORF">BDD16_001322</name>
</gene>
<keyword evidence="1" id="KW-1133">Transmembrane helix</keyword>
<evidence type="ECO:0000259" key="4">
    <source>
        <dbReference type="PROSITE" id="PS50887"/>
    </source>
</evidence>
<dbReference type="Proteomes" id="UP000518288">
    <property type="component" value="Unassembled WGS sequence"/>
</dbReference>
<dbReference type="Pfam" id="PF00563">
    <property type="entry name" value="EAL"/>
    <property type="match status" value="1"/>
</dbReference>
<dbReference type="Pfam" id="PF00990">
    <property type="entry name" value="GGDEF"/>
    <property type="match status" value="1"/>
</dbReference>
<keyword evidence="6" id="KW-1185">Reference proteome</keyword>
<dbReference type="CDD" id="cd01948">
    <property type="entry name" value="EAL"/>
    <property type="match status" value="1"/>
</dbReference>
<feature type="transmembrane region" description="Helical" evidence="1">
    <location>
        <begin position="103"/>
        <end position="125"/>
    </location>
</feature>
<dbReference type="InterPro" id="IPR029787">
    <property type="entry name" value="Nucleotide_cyclase"/>
</dbReference>
<dbReference type="PROSITE" id="PS50887">
    <property type="entry name" value="GGDEF"/>
    <property type="match status" value="1"/>
</dbReference>
<feature type="domain" description="GGDEF" evidence="4">
    <location>
        <begin position="387"/>
        <end position="525"/>
    </location>
</feature>
<organism evidence="5 6">
    <name type="scientific">Sphaerotilus montanus</name>
    <dbReference type="NCBI Taxonomy" id="522889"/>
    <lineage>
        <taxon>Bacteria</taxon>
        <taxon>Pseudomonadati</taxon>
        <taxon>Pseudomonadota</taxon>
        <taxon>Betaproteobacteria</taxon>
        <taxon>Burkholderiales</taxon>
        <taxon>Sphaerotilaceae</taxon>
        <taxon>Sphaerotilus</taxon>
    </lineage>
</organism>
<dbReference type="SUPFAM" id="SSF55073">
    <property type="entry name" value="Nucleotide cyclase"/>
    <property type="match status" value="1"/>
</dbReference>
<dbReference type="Pfam" id="PF08448">
    <property type="entry name" value="PAS_4"/>
    <property type="match status" value="1"/>
</dbReference>
<dbReference type="InterPro" id="IPR013656">
    <property type="entry name" value="PAS_4"/>
</dbReference>
<dbReference type="Gene3D" id="3.30.70.270">
    <property type="match status" value="1"/>
</dbReference>
<accession>A0A7Y9U679</accession>
<dbReference type="InterPro" id="IPR000160">
    <property type="entry name" value="GGDEF_dom"/>
</dbReference>
<dbReference type="Gene3D" id="3.30.450.20">
    <property type="entry name" value="PAS domain"/>
    <property type="match status" value="1"/>
</dbReference>
<dbReference type="InterPro" id="IPR001633">
    <property type="entry name" value="EAL_dom"/>
</dbReference>
<dbReference type="SUPFAM" id="SSF55785">
    <property type="entry name" value="PYP-like sensor domain (PAS domain)"/>
    <property type="match status" value="1"/>
</dbReference>
<sequence length="807" mass="87042">MSSLSADTSLTSGESRWSDAVERRHHDARLMQMLLRITPMAALVDFGLGLLAAWLVYPVMGWGVHMVWPLGLSVVALGYAVDSVLHLGKPLDVLARPAVRWRFIGEASLVAVMFSGIAIFLFPVVGPDLRFLLGVMACGAIPVGAMSAAPVREVALAWTLTSSTGVLLGLLQLPPPVSDVAIGLLLTMDLLVLASVRSVSDGVRARLRAETAALRDRQSLDLLLRDFETQADDWLWETDAGGRLRHVSLPMARALGFDEGDRLLGTRLTEVLEVRTAVSALAERLREPKPFRKLDLALSAHHPQDKPRIWSLSGVPVFDSDGVPAGWRGLVRDVTLLREQARELHRLARTDVLTGLSNRHVLQQRCTEAVSRCTSIDWPDRGPVALAPLTLCLLDLDNFKAVNDTLGHAVGDRLLQEIARRLTACVATWPQPQAVVLARLGGDEFALLIDHALTPAARDGLVAALLAALQPAWVVESLRVEVRASIGVASCAGPNLDADRLFQNADLALYEAKDGGRNRFCVFDAAMRGRMNRRAGIVRDIGLLLAAPGATHATAGRLAVHYQPQVRLIDGRLVGAEALLRWQHPRHGWIEPGEFIPIVEETGLIVPLGEWVLRQACAEATGWPSSVRLAVNLSAAQLGRLGLEAMVTTVLADSGLPAPRLELEITETALMHDPDRALACVQSLRALGVGIALDDFGTGYSSLAQLATLPVDTLKIDRSFVAALGREGGGQAEAIVRLIVQLARTMGMHTLAEGVETDRQRAVLRACGCEMVQGFFCSAAVEPQALRVLLAQRGQGVWPESAVSDLA</sequence>
<feature type="domain" description="PAC" evidence="2">
    <location>
        <begin position="292"/>
        <end position="346"/>
    </location>
</feature>
<dbReference type="PROSITE" id="PS50113">
    <property type="entry name" value="PAC"/>
    <property type="match status" value="1"/>
</dbReference>
<dbReference type="AlphaFoldDB" id="A0A7Y9U679"/>
<dbReference type="SMART" id="SM00052">
    <property type="entry name" value="EAL"/>
    <property type="match status" value="1"/>
</dbReference>
<dbReference type="PANTHER" id="PTHR44757">
    <property type="entry name" value="DIGUANYLATE CYCLASE DGCP"/>
    <property type="match status" value="1"/>
</dbReference>
<proteinExistence type="predicted"/>
<keyword evidence="1" id="KW-0472">Membrane</keyword>
<evidence type="ECO:0000259" key="3">
    <source>
        <dbReference type="PROSITE" id="PS50883"/>
    </source>
</evidence>
<reference evidence="5 6" key="1">
    <citation type="submission" date="2020-07" db="EMBL/GenBank/DDBJ databases">
        <title>Genomic Encyclopedia of Archaeal and Bacterial Type Strains, Phase II (KMG-II): from individual species to whole genera.</title>
        <authorList>
            <person name="Goeker M."/>
        </authorList>
    </citation>
    <scope>NUCLEOTIDE SEQUENCE [LARGE SCALE GENOMIC DNA]</scope>
    <source>
        <strain evidence="5 6">DSM 21226</strain>
    </source>
</reference>
<dbReference type="InterPro" id="IPR000700">
    <property type="entry name" value="PAS-assoc_C"/>
</dbReference>